<dbReference type="InterPro" id="IPR036890">
    <property type="entry name" value="HATPase_C_sf"/>
</dbReference>
<comment type="caution">
    <text evidence="2">The sequence shown here is derived from an EMBL/GenBank/DDBJ whole genome shotgun (WGS) entry which is preliminary data.</text>
</comment>
<dbReference type="SMART" id="SM00331">
    <property type="entry name" value="PP2C_SIG"/>
    <property type="match status" value="1"/>
</dbReference>
<dbReference type="PANTHER" id="PTHR35801:SF1">
    <property type="entry name" value="PHOSPHOSERINE PHOSPHATASE RSBX"/>
    <property type="match status" value="1"/>
</dbReference>
<dbReference type="AlphaFoldDB" id="A0A2P2FUD9"/>
<evidence type="ECO:0000313" key="3">
    <source>
        <dbReference type="Proteomes" id="UP000256220"/>
    </source>
</evidence>
<evidence type="ECO:0000313" key="2">
    <source>
        <dbReference type="EMBL" id="KFU80334.1"/>
    </source>
</evidence>
<sequence length="336" mass="34370">MTGIVVPPPSRHLRVDHASAVYAAARTARETGRAGGLPSVLTERAAVVTSELAGNLDRHAINGSIVVQRPVIGLGIDVLAADDGPGMADVGHWLLDGNTTTGTLGTGLGAVGRMATVFRIRSAPRSGTLAAARVLLPGTPAGPAAAAGHFCVPRDGEDHCGDAIALAELTDGWAAVVVDGLGHGPEAAGAADAAIRVFRQNPGRPFPHQLATMHRALRATRGAAVALARITSGRLEFCGVGNVSGTTISGDGRSRVLLSIPGVVGFALPAVQVRHAALAAGDLVVLHTDGVDHTWRTPASVTQPSNALLLAAHLAHRHRNPRDDAAMIALHPDQLC</sequence>
<dbReference type="InterPro" id="IPR001932">
    <property type="entry name" value="PPM-type_phosphatase-like_dom"/>
</dbReference>
<gene>
    <name evidence="2" type="ORF">BB31_16045</name>
</gene>
<dbReference type="Proteomes" id="UP000256220">
    <property type="component" value="Unassembled WGS sequence"/>
</dbReference>
<dbReference type="SUPFAM" id="SSF81606">
    <property type="entry name" value="PP2C-like"/>
    <property type="match status" value="1"/>
</dbReference>
<dbReference type="SUPFAM" id="SSF55874">
    <property type="entry name" value="ATPase domain of HSP90 chaperone/DNA topoisomerase II/histidine kinase"/>
    <property type="match status" value="1"/>
</dbReference>
<proteinExistence type="predicted"/>
<organism evidence="2 3">
    <name type="scientific">Amycolatopsis lurida NRRL 2430</name>
    <dbReference type="NCBI Taxonomy" id="1460371"/>
    <lineage>
        <taxon>Bacteria</taxon>
        <taxon>Bacillati</taxon>
        <taxon>Actinomycetota</taxon>
        <taxon>Actinomycetes</taxon>
        <taxon>Pseudonocardiales</taxon>
        <taxon>Pseudonocardiaceae</taxon>
        <taxon>Amycolatopsis</taxon>
    </lineage>
</organism>
<dbReference type="Gene3D" id="3.60.40.10">
    <property type="entry name" value="PPM-type phosphatase domain"/>
    <property type="match status" value="1"/>
</dbReference>
<reference evidence="2 3" key="1">
    <citation type="journal article" date="2014" name="Genome Announc.">
        <title>Draft Genome Sequence of Amycolatopsis lurida NRRL 2430, Producer of the Glycopeptide Family Antibiotic Ristocetin.</title>
        <authorList>
            <person name="Kwun M.J."/>
            <person name="Hong H.J."/>
        </authorList>
    </citation>
    <scope>NUCLEOTIDE SEQUENCE [LARGE SCALE GENOMIC DNA]</scope>
    <source>
        <strain evidence="2 3">NRRL 2430</strain>
    </source>
</reference>
<dbReference type="RefSeq" id="WP_034311451.1">
    <property type="nucleotide sequence ID" value="NZ_JFBM01000012.1"/>
</dbReference>
<dbReference type="InterPro" id="IPR036457">
    <property type="entry name" value="PPM-type-like_dom_sf"/>
</dbReference>
<dbReference type="PANTHER" id="PTHR35801">
    <property type="entry name" value="PHOSPHOSERINE PHOSPHATASE RSBX"/>
    <property type="match status" value="1"/>
</dbReference>
<evidence type="ECO:0000259" key="1">
    <source>
        <dbReference type="SMART" id="SM00331"/>
    </source>
</evidence>
<dbReference type="EMBL" id="JFBM01000012">
    <property type="protein sequence ID" value="KFU80334.1"/>
    <property type="molecule type" value="Genomic_DNA"/>
</dbReference>
<protein>
    <submittedName>
        <fullName evidence="2">Anti-sigma regulatory factor</fullName>
    </submittedName>
</protein>
<dbReference type="Pfam" id="PF07228">
    <property type="entry name" value="SpoIIE"/>
    <property type="match status" value="1"/>
</dbReference>
<dbReference type="Gene3D" id="3.30.565.10">
    <property type="entry name" value="Histidine kinase-like ATPase, C-terminal domain"/>
    <property type="match status" value="1"/>
</dbReference>
<name>A0A2P2FUD9_AMYLU</name>
<dbReference type="InterPro" id="IPR039248">
    <property type="entry name" value="Ptase_RsbX"/>
</dbReference>
<feature type="domain" description="PPM-type phosphatase" evidence="1">
    <location>
        <begin position="144"/>
        <end position="332"/>
    </location>
</feature>
<accession>A0A2P2FUD9</accession>
<keyword evidence="3" id="KW-1185">Reference proteome</keyword>